<feature type="signal peptide" evidence="1">
    <location>
        <begin position="1"/>
        <end position="27"/>
    </location>
</feature>
<protein>
    <submittedName>
        <fullName evidence="4">PEP-CTERM sorting domain-containing protein</fullName>
    </submittedName>
</protein>
<reference evidence="3" key="3">
    <citation type="submission" date="2022-12" db="EMBL/GenBank/DDBJ databases">
        <authorList>
            <person name="Sun Q."/>
            <person name="Kim S."/>
        </authorList>
    </citation>
    <scope>NUCLEOTIDE SEQUENCE</scope>
    <source>
        <strain evidence="3">KCTC 12344</strain>
    </source>
</reference>
<reference evidence="4 5" key="2">
    <citation type="submission" date="2019-03" db="EMBL/GenBank/DDBJ databases">
        <title>Draft Genome Sequences of Six Type Strains of the Genus Massilia.</title>
        <authorList>
            <person name="Miess H."/>
            <person name="Frediansyhah A."/>
            <person name="Gross H."/>
        </authorList>
    </citation>
    <scope>NUCLEOTIDE SEQUENCE [LARGE SCALE GENOMIC DNA]</scope>
    <source>
        <strain evidence="4 5">DSM 17505</strain>
    </source>
</reference>
<dbReference type="AlphaFoldDB" id="A0A4P7BLN6"/>
<dbReference type="NCBIfam" id="TIGR02595">
    <property type="entry name" value="PEP_CTERM"/>
    <property type="match status" value="1"/>
</dbReference>
<evidence type="ECO:0000313" key="4">
    <source>
        <dbReference type="EMBL" id="QBQ39167.1"/>
    </source>
</evidence>
<evidence type="ECO:0000256" key="1">
    <source>
        <dbReference type="SAM" id="SignalP"/>
    </source>
</evidence>
<feature type="domain" description="Ice-binding protein C-terminal" evidence="2">
    <location>
        <begin position="151"/>
        <end position="175"/>
    </location>
</feature>
<accession>A0A4P7BLN6</accession>
<dbReference type="EMBL" id="CP038026">
    <property type="protein sequence ID" value="QBQ39167.1"/>
    <property type="molecule type" value="Genomic_DNA"/>
</dbReference>
<dbReference type="Proteomes" id="UP000294359">
    <property type="component" value="Chromosome"/>
</dbReference>
<evidence type="ECO:0000313" key="6">
    <source>
        <dbReference type="Proteomes" id="UP000619512"/>
    </source>
</evidence>
<evidence type="ECO:0000313" key="3">
    <source>
        <dbReference type="EMBL" id="GGY87887.1"/>
    </source>
</evidence>
<dbReference type="NCBIfam" id="NF038126">
    <property type="entry name" value="PEP_CTERM_FxDxF"/>
    <property type="match status" value="1"/>
</dbReference>
<sequence length="181" mass="18455">MKKAFYSKVAGSLLLSAGLLASGAAAADETITLNAGGVGVFGITHAAGEEFTDTFLFSLTPDWAGWAAGSAAVGITNLNGVLTPNVDITNIVFFSEVGGERTELETTFNDGAITFYPTAMLEAGSYGFTVTGVVASNVQAGSYAGNLSVTPVPEPATYAMLGVGIGLLAFTARRKTNNKLG</sequence>
<dbReference type="RefSeq" id="WP_134387860.1">
    <property type="nucleotide sequence ID" value="NZ_BMWW01000003.1"/>
</dbReference>
<keyword evidence="5" id="KW-1185">Reference proteome</keyword>
<feature type="chain" id="PRO_5044606986" evidence="1">
    <location>
        <begin position="28"/>
        <end position="181"/>
    </location>
</feature>
<name>A0A4P7BLN6_9BURK</name>
<evidence type="ECO:0000313" key="5">
    <source>
        <dbReference type="Proteomes" id="UP000294359"/>
    </source>
</evidence>
<keyword evidence="1" id="KW-0732">Signal</keyword>
<dbReference type="Pfam" id="PF07589">
    <property type="entry name" value="PEP-CTERM"/>
    <property type="match status" value="1"/>
</dbReference>
<organism evidence="3 6">
    <name type="scientific">Pseudoduganella plicata</name>
    <dbReference type="NCBI Taxonomy" id="321984"/>
    <lineage>
        <taxon>Bacteria</taxon>
        <taxon>Pseudomonadati</taxon>
        <taxon>Pseudomonadota</taxon>
        <taxon>Betaproteobacteria</taxon>
        <taxon>Burkholderiales</taxon>
        <taxon>Oxalobacteraceae</taxon>
        <taxon>Telluria group</taxon>
        <taxon>Pseudoduganella</taxon>
    </lineage>
</organism>
<gene>
    <name evidence="4" type="ORF">E1742_25810</name>
    <name evidence="3" type="ORF">GCM10007388_21600</name>
</gene>
<dbReference type="Proteomes" id="UP000619512">
    <property type="component" value="Unassembled WGS sequence"/>
</dbReference>
<proteinExistence type="predicted"/>
<evidence type="ECO:0000259" key="2">
    <source>
        <dbReference type="Pfam" id="PF07589"/>
    </source>
</evidence>
<dbReference type="OrthoDB" id="6399769at2"/>
<reference evidence="3" key="1">
    <citation type="journal article" date="2014" name="Int. J. Syst. Evol. Microbiol.">
        <title>Complete genome sequence of Corynebacterium casei LMG S-19264T (=DSM 44701T), isolated from a smear-ripened cheese.</title>
        <authorList>
            <consortium name="US DOE Joint Genome Institute (JGI-PGF)"/>
            <person name="Walter F."/>
            <person name="Albersmeier A."/>
            <person name="Kalinowski J."/>
            <person name="Ruckert C."/>
        </authorList>
    </citation>
    <scope>NUCLEOTIDE SEQUENCE</scope>
    <source>
        <strain evidence="3">KCTC 12344</strain>
    </source>
</reference>
<dbReference type="EMBL" id="BMWW01000003">
    <property type="protein sequence ID" value="GGY87887.1"/>
    <property type="molecule type" value="Genomic_DNA"/>
</dbReference>
<dbReference type="InterPro" id="IPR013424">
    <property type="entry name" value="Ice-binding_C"/>
</dbReference>